<dbReference type="RefSeq" id="WP_264089658.1">
    <property type="nucleotide sequence ID" value="NZ_JAMPJT010000003.1"/>
</dbReference>
<proteinExistence type="predicted"/>
<gene>
    <name evidence="4" type="ORF">NC803_06770</name>
    <name evidence="5" type="ORF">NC856_06765</name>
</gene>
<keyword evidence="6" id="KW-1185">Reference proteome</keyword>
<dbReference type="PANTHER" id="PTHR43798:SF31">
    <property type="entry name" value="AB HYDROLASE SUPERFAMILY PROTEIN YCLE"/>
    <property type="match status" value="1"/>
</dbReference>
<dbReference type="Pfam" id="PF00561">
    <property type="entry name" value="Abhydrolase_1"/>
    <property type="match status" value="1"/>
</dbReference>
<dbReference type="InterPro" id="IPR050266">
    <property type="entry name" value="AB_hydrolase_sf"/>
</dbReference>
<feature type="signal peptide" evidence="2">
    <location>
        <begin position="1"/>
        <end position="20"/>
    </location>
</feature>
<dbReference type="SUPFAM" id="SSF53474">
    <property type="entry name" value="alpha/beta-Hydrolases"/>
    <property type="match status" value="1"/>
</dbReference>
<evidence type="ECO:0000259" key="3">
    <source>
        <dbReference type="Pfam" id="PF00561"/>
    </source>
</evidence>
<dbReference type="Gene3D" id="2.60.120.560">
    <property type="entry name" value="Exo-inulinase, domain 1"/>
    <property type="match status" value="1"/>
</dbReference>
<comment type="caution">
    <text evidence="4">The sequence shown here is derived from an EMBL/GenBank/DDBJ whole genome shotgun (WGS) entry which is preliminary data.</text>
</comment>
<feature type="chain" id="PRO_5041319490" evidence="2">
    <location>
        <begin position="21"/>
        <end position="567"/>
    </location>
</feature>
<dbReference type="InterPro" id="IPR029058">
    <property type="entry name" value="AB_hydrolase_fold"/>
</dbReference>
<evidence type="ECO:0000256" key="2">
    <source>
        <dbReference type="SAM" id="SignalP"/>
    </source>
</evidence>
<dbReference type="EMBL" id="JAMPJU010000003">
    <property type="protein sequence ID" value="MCV9881975.1"/>
    <property type="molecule type" value="Genomic_DNA"/>
</dbReference>
<protein>
    <submittedName>
        <fullName evidence="4">Alpha/beta hydrolase</fullName>
    </submittedName>
</protein>
<dbReference type="GO" id="GO:0016787">
    <property type="term" value="F:hydrolase activity"/>
    <property type="evidence" value="ECO:0007669"/>
    <property type="project" value="UniProtKB-KW"/>
</dbReference>
<keyword evidence="1 4" id="KW-0378">Hydrolase</keyword>
<evidence type="ECO:0000313" key="6">
    <source>
        <dbReference type="Proteomes" id="UP001165568"/>
    </source>
</evidence>
<feature type="domain" description="AB hydrolase-1" evidence="3">
    <location>
        <begin position="72"/>
        <end position="204"/>
    </location>
</feature>
<dbReference type="PANTHER" id="PTHR43798">
    <property type="entry name" value="MONOACYLGLYCEROL LIPASE"/>
    <property type="match status" value="1"/>
</dbReference>
<dbReference type="AlphaFoldDB" id="A0AA41XXQ0"/>
<name>A0AA41XXQ0_9GAMM</name>
<dbReference type="GO" id="GO:0016020">
    <property type="term" value="C:membrane"/>
    <property type="evidence" value="ECO:0007669"/>
    <property type="project" value="TreeGrafter"/>
</dbReference>
<sequence>MLTRLMLGLSLVLATSTALAEPALKVLGKDYTFPNRLEGLPGKLSDFPGLEINRFTTSDGVELAYWEAGQGKPLIFIPGWSANGAEYVNLLYLLSRNYHVYVIDPRNQGLSQRVEHGGRIARFAMDLKEFGDHLGLKKADYAGWSMGAAVLWSYIDLFGTDSINKAVFVDEPISIYSHDDWSEQERLDAGGTTTSPERMVAGFTQGAPLNKLITDLLPVQRSTLKDSPYYVNSSSFASTFVKNDPQALGRVLFDHITNDWRDVIRHKIDIPVAIFSGEESNNLPSQRWMQKTIPGSKLFVYSKAEQGDHFLMFKNPFKFVADLRAFLDGASKETKMHDDSAAQKRAASQTRSASSVSLRTDVIDSYRLSGVTLRPSTYQGSAAFELRMPSSAYQDPAREQLSDRDFMAWLPADFQDGTIEVDVASDLAPDAPAYARGFIGLTFRIDEKGRFESIYLRPTNSTVDDPVRRQRSVQYVAYPDFRFSRLREEAPGKYETYADIALGRWIHMKLVVKGSEARLYLDKQAEPVLVVNDLKFGAAQKGGVGVWLESGTIGHFRNLKVTPAEIK</sequence>
<dbReference type="EMBL" id="JAMPJT010000003">
    <property type="protein sequence ID" value="MCV9878552.1"/>
    <property type="molecule type" value="Genomic_DNA"/>
</dbReference>
<evidence type="ECO:0000313" key="5">
    <source>
        <dbReference type="EMBL" id="MCV9881975.1"/>
    </source>
</evidence>
<dbReference type="InterPro" id="IPR000073">
    <property type="entry name" value="AB_hydrolase_1"/>
</dbReference>
<evidence type="ECO:0000313" key="4">
    <source>
        <dbReference type="EMBL" id="MCV9878552.1"/>
    </source>
</evidence>
<dbReference type="Proteomes" id="UP001165568">
    <property type="component" value="Unassembled WGS sequence"/>
</dbReference>
<evidence type="ECO:0000313" key="7">
    <source>
        <dbReference type="Proteomes" id="UP001165569"/>
    </source>
</evidence>
<organism evidence="4 7">
    <name type="scientific">Brenneria izbisi</name>
    <dbReference type="NCBI Taxonomy" id="2939450"/>
    <lineage>
        <taxon>Bacteria</taxon>
        <taxon>Pseudomonadati</taxon>
        <taxon>Pseudomonadota</taxon>
        <taxon>Gammaproteobacteria</taxon>
        <taxon>Enterobacterales</taxon>
        <taxon>Pectobacteriaceae</taxon>
        <taxon>Brenneria</taxon>
    </lineage>
</organism>
<dbReference type="Proteomes" id="UP001165569">
    <property type="component" value="Unassembled WGS sequence"/>
</dbReference>
<evidence type="ECO:0000256" key="1">
    <source>
        <dbReference type="ARBA" id="ARBA00022801"/>
    </source>
</evidence>
<keyword evidence="2" id="KW-0732">Signal</keyword>
<accession>A0AA41XXQ0</accession>
<reference evidence="4" key="1">
    <citation type="submission" date="2022-04" db="EMBL/GenBank/DDBJ databases">
        <title>Brenneria sp. isolated from walnut trees in Serbia.</title>
        <authorList>
            <person name="Gasic K."/>
            <person name="Zlatkovic N."/>
            <person name="Kuzmanovic N."/>
        </authorList>
    </citation>
    <scope>NUCLEOTIDE SEQUENCE</scope>
    <source>
        <strain evidence="5">KBI 423</strain>
        <strain evidence="4">KBI 447</strain>
    </source>
</reference>
<dbReference type="Gene3D" id="3.40.50.1820">
    <property type="entry name" value="alpha/beta hydrolase"/>
    <property type="match status" value="1"/>
</dbReference>